<evidence type="ECO:0000313" key="3">
    <source>
        <dbReference type="EMBL" id="BBZ16514.1"/>
    </source>
</evidence>
<dbReference type="SUPFAM" id="SSF51905">
    <property type="entry name" value="FAD/NAD(P)-binding domain"/>
    <property type="match status" value="1"/>
</dbReference>
<name>A0A7I7WG63_MYCGU</name>
<gene>
    <name evidence="3" type="ORF">MGAD_08490</name>
</gene>
<proteinExistence type="predicted"/>
<dbReference type="RefSeq" id="WP_163685211.1">
    <property type="nucleotide sequence ID" value="NZ_AP022608.1"/>
</dbReference>
<dbReference type="Gene3D" id="3.50.50.60">
    <property type="entry name" value="FAD/NAD(P)-binding domain"/>
    <property type="match status" value="1"/>
</dbReference>
<dbReference type="PANTHER" id="PTHR42685">
    <property type="entry name" value="GERANYLGERANYL DIPHOSPHATE REDUCTASE"/>
    <property type="match status" value="1"/>
</dbReference>
<dbReference type="InterPro" id="IPR006076">
    <property type="entry name" value="FAD-dep_OxRdtase"/>
</dbReference>
<evidence type="ECO:0000256" key="1">
    <source>
        <dbReference type="SAM" id="MobiDB-lite"/>
    </source>
</evidence>
<dbReference type="EMBL" id="AP022608">
    <property type="protein sequence ID" value="BBZ16514.1"/>
    <property type="molecule type" value="Genomic_DNA"/>
</dbReference>
<dbReference type="PANTHER" id="PTHR42685:SF22">
    <property type="entry name" value="CONDITIONED MEDIUM FACTOR RECEPTOR 1"/>
    <property type="match status" value="1"/>
</dbReference>
<evidence type="ECO:0000313" key="4">
    <source>
        <dbReference type="Proteomes" id="UP000466187"/>
    </source>
</evidence>
<dbReference type="PRINTS" id="PR00420">
    <property type="entry name" value="RNGMNOXGNASE"/>
</dbReference>
<feature type="region of interest" description="Disordered" evidence="1">
    <location>
        <begin position="414"/>
        <end position="441"/>
    </location>
</feature>
<feature type="domain" description="FAD dependent oxidoreductase" evidence="2">
    <location>
        <begin position="3"/>
        <end position="72"/>
    </location>
</feature>
<protein>
    <recommendedName>
        <fullName evidence="2">FAD dependent oxidoreductase domain-containing protein</fullName>
    </recommendedName>
</protein>
<reference evidence="3 4" key="1">
    <citation type="journal article" date="2019" name="Emerg. Microbes Infect.">
        <title>Comprehensive subspecies identification of 175 nontuberculous mycobacteria species based on 7547 genomic profiles.</title>
        <authorList>
            <person name="Matsumoto Y."/>
            <person name="Kinjo T."/>
            <person name="Motooka D."/>
            <person name="Nabeya D."/>
            <person name="Jung N."/>
            <person name="Uechi K."/>
            <person name="Horii T."/>
            <person name="Iida T."/>
            <person name="Fujita J."/>
            <person name="Nakamura S."/>
        </authorList>
    </citation>
    <scope>NUCLEOTIDE SEQUENCE [LARGE SCALE GENOMIC DNA]</scope>
    <source>
        <strain evidence="3 4">JCM 12688</strain>
    </source>
</reference>
<dbReference type="InterPro" id="IPR036188">
    <property type="entry name" value="FAD/NAD-bd_sf"/>
</dbReference>
<organism evidence="3 4">
    <name type="scientific">Mycolicibacterium gadium</name>
    <name type="common">Mycobacterium gadium</name>
    <dbReference type="NCBI Taxonomy" id="1794"/>
    <lineage>
        <taxon>Bacteria</taxon>
        <taxon>Bacillati</taxon>
        <taxon>Actinomycetota</taxon>
        <taxon>Actinomycetes</taxon>
        <taxon>Mycobacteriales</taxon>
        <taxon>Mycobacteriaceae</taxon>
        <taxon>Mycolicibacterium</taxon>
    </lineage>
</organism>
<accession>A0A7I7WG63</accession>
<dbReference type="KEGG" id="mgad:MGAD_08490"/>
<evidence type="ECO:0000259" key="2">
    <source>
        <dbReference type="Pfam" id="PF01266"/>
    </source>
</evidence>
<dbReference type="Pfam" id="PF01266">
    <property type="entry name" value="DAO"/>
    <property type="match status" value="1"/>
</dbReference>
<sequence length="441" mass="47583">MEAIIVGAGPTGLFTAIALARRGREVVVVDRDPGPPDHAEWRRRGVMQFQHAHSFRGQVVDALNAEMPDVLAGLLSAGASVVRTSGQNSRAAALHCRRSVFERELWRRATSDPRIRLVEGHVTEVVVQRGRAVGIRVGADALDADLIIDASGRAGRIAGAARSRGEGADCGAAYVSRQYRLRPGARPGPMNSVIGLSLNFPGYAAVTFLHDNDTFTVTIIHDGADRRLHRLRHDGVFEAAVGAIPGLADWVDSDRSLPIMPVLAGGRLYNHYRGQLDDSGRPALPGLISVGDSVCTTTPLAGRGIALAFMQASHLLRLLTGNNDDIVSVTTEFDAWCTANIKPWFADHQVVDSDRIRRWSGGDIDLGRRLPSDLIVAAAEADPRLTEAVAPYITMDGLPDTLLPVERRAREIYSRGWRPTPPEGPSRQELISVASRTPAAA</sequence>
<dbReference type="Proteomes" id="UP000466187">
    <property type="component" value="Chromosome"/>
</dbReference>
<dbReference type="AlphaFoldDB" id="A0A7I7WG63"/>
<dbReference type="InterPro" id="IPR050407">
    <property type="entry name" value="Geranylgeranyl_reductase"/>
</dbReference>